<evidence type="ECO:0000313" key="1">
    <source>
        <dbReference type="EMBL" id="GBP47291.1"/>
    </source>
</evidence>
<reference evidence="1 2" key="1">
    <citation type="journal article" date="2019" name="Commun. Biol.">
        <title>The bagworm genome reveals a unique fibroin gene that provides high tensile strength.</title>
        <authorList>
            <person name="Kono N."/>
            <person name="Nakamura H."/>
            <person name="Ohtoshi R."/>
            <person name="Tomita M."/>
            <person name="Numata K."/>
            <person name="Arakawa K."/>
        </authorList>
    </citation>
    <scope>NUCLEOTIDE SEQUENCE [LARGE SCALE GENOMIC DNA]</scope>
</reference>
<dbReference type="Proteomes" id="UP000299102">
    <property type="component" value="Unassembled WGS sequence"/>
</dbReference>
<evidence type="ECO:0000313" key="2">
    <source>
        <dbReference type="Proteomes" id="UP000299102"/>
    </source>
</evidence>
<sequence length="78" mass="8656">MLEERMDPEPVTAAHIQAKGLTSGAFFPFTRWVVNTASPNSWSSSSGLPKECSTLDTIRRAKKPCTATLPMRFYCGLY</sequence>
<gene>
    <name evidence="1" type="ORF">EVAR_38055_1</name>
</gene>
<accession>A0A4C1W8A3</accession>
<dbReference type="EMBL" id="BGZK01000499">
    <property type="protein sequence ID" value="GBP47291.1"/>
    <property type="molecule type" value="Genomic_DNA"/>
</dbReference>
<keyword evidence="2" id="KW-1185">Reference proteome</keyword>
<organism evidence="1 2">
    <name type="scientific">Eumeta variegata</name>
    <name type="common">Bagworm moth</name>
    <name type="synonym">Eumeta japonica</name>
    <dbReference type="NCBI Taxonomy" id="151549"/>
    <lineage>
        <taxon>Eukaryota</taxon>
        <taxon>Metazoa</taxon>
        <taxon>Ecdysozoa</taxon>
        <taxon>Arthropoda</taxon>
        <taxon>Hexapoda</taxon>
        <taxon>Insecta</taxon>
        <taxon>Pterygota</taxon>
        <taxon>Neoptera</taxon>
        <taxon>Endopterygota</taxon>
        <taxon>Lepidoptera</taxon>
        <taxon>Glossata</taxon>
        <taxon>Ditrysia</taxon>
        <taxon>Tineoidea</taxon>
        <taxon>Psychidae</taxon>
        <taxon>Oiketicinae</taxon>
        <taxon>Eumeta</taxon>
    </lineage>
</organism>
<comment type="caution">
    <text evidence="1">The sequence shown here is derived from an EMBL/GenBank/DDBJ whole genome shotgun (WGS) entry which is preliminary data.</text>
</comment>
<dbReference type="AlphaFoldDB" id="A0A4C1W8A3"/>
<name>A0A4C1W8A3_EUMVA</name>
<proteinExistence type="predicted"/>
<protein>
    <submittedName>
        <fullName evidence="1">Uncharacterized protein</fullName>
    </submittedName>
</protein>